<dbReference type="KEGG" id="tpal:117653345"/>
<dbReference type="InParanoid" id="A0A6P9ABL1"/>
<keyword evidence="4" id="KW-0175">Coiled coil</keyword>
<reference evidence="11" key="1">
    <citation type="submission" date="2025-08" db="UniProtKB">
        <authorList>
            <consortium name="RefSeq"/>
        </authorList>
    </citation>
    <scope>IDENTIFICATION</scope>
    <source>
        <tissue evidence="11">Total insect</tissue>
    </source>
</reference>
<keyword evidence="5" id="KW-0496">Mitochondrion</keyword>
<dbReference type="GO" id="GO:0005743">
    <property type="term" value="C:mitochondrial inner membrane"/>
    <property type="evidence" value="ECO:0007669"/>
    <property type="project" value="UniProtKB-ARBA"/>
</dbReference>
<dbReference type="RefSeq" id="XP_034254865.1">
    <property type="nucleotide sequence ID" value="XM_034398974.1"/>
</dbReference>
<proteinExistence type="inferred from homology"/>
<dbReference type="FunCoup" id="A0A6P9ABL1">
    <property type="interactions" value="481"/>
</dbReference>
<keyword evidence="10" id="KW-1185">Reference proteome</keyword>
<dbReference type="CDD" id="cd00866">
    <property type="entry name" value="PEBP_euk"/>
    <property type="match status" value="1"/>
</dbReference>
<dbReference type="InterPro" id="IPR008914">
    <property type="entry name" value="PEBP"/>
</dbReference>
<dbReference type="GO" id="GO:0005762">
    <property type="term" value="C:mitochondrial large ribosomal subunit"/>
    <property type="evidence" value="ECO:0007669"/>
    <property type="project" value="TreeGrafter"/>
</dbReference>
<comment type="similarity">
    <text evidence="7">Belongs to the phosphatidylethanolamine-binding protein family. Mitochondrion-specific ribosomal protein mL38 subfamily.</text>
</comment>
<accession>A0A6P9ABL1</accession>
<dbReference type="Proteomes" id="UP000515158">
    <property type="component" value="Unplaced"/>
</dbReference>
<gene>
    <name evidence="11" type="primary">LOC117653345</name>
</gene>
<dbReference type="PANTHER" id="PTHR11362">
    <property type="entry name" value="PHOSPHATIDYLETHANOLAMINE-BINDING PROTEIN"/>
    <property type="match status" value="1"/>
</dbReference>
<dbReference type="Gene3D" id="3.90.280.10">
    <property type="entry name" value="PEBP-like"/>
    <property type="match status" value="1"/>
</dbReference>
<dbReference type="Pfam" id="PF01161">
    <property type="entry name" value="PBP"/>
    <property type="match status" value="1"/>
</dbReference>
<evidence type="ECO:0000256" key="1">
    <source>
        <dbReference type="ARBA" id="ARBA00004173"/>
    </source>
</evidence>
<protein>
    <recommendedName>
        <fullName evidence="8">Large ribosomal subunit protein mL38</fullName>
    </recommendedName>
    <alternativeName>
        <fullName evidence="9">39S ribosomal protein L38, mitochondrial</fullName>
    </alternativeName>
</protein>
<dbReference type="InterPro" id="IPR035810">
    <property type="entry name" value="PEBP_euk"/>
</dbReference>
<dbReference type="AlphaFoldDB" id="A0A6P9ABL1"/>
<dbReference type="PANTHER" id="PTHR11362:SF133">
    <property type="entry name" value="LARGE RIBOSOMAL SUBUNIT PROTEIN ML38"/>
    <property type="match status" value="1"/>
</dbReference>
<dbReference type="GeneID" id="117653345"/>
<evidence type="ECO:0000256" key="5">
    <source>
        <dbReference type="ARBA" id="ARBA00023128"/>
    </source>
</evidence>
<evidence type="ECO:0000256" key="6">
    <source>
        <dbReference type="ARBA" id="ARBA00023274"/>
    </source>
</evidence>
<evidence type="ECO:0000256" key="8">
    <source>
        <dbReference type="ARBA" id="ARBA00039444"/>
    </source>
</evidence>
<organism evidence="11">
    <name type="scientific">Thrips palmi</name>
    <name type="common">Melon thrips</name>
    <dbReference type="NCBI Taxonomy" id="161013"/>
    <lineage>
        <taxon>Eukaryota</taxon>
        <taxon>Metazoa</taxon>
        <taxon>Ecdysozoa</taxon>
        <taxon>Arthropoda</taxon>
        <taxon>Hexapoda</taxon>
        <taxon>Insecta</taxon>
        <taxon>Pterygota</taxon>
        <taxon>Neoptera</taxon>
        <taxon>Paraneoptera</taxon>
        <taxon>Thysanoptera</taxon>
        <taxon>Terebrantia</taxon>
        <taxon>Thripoidea</taxon>
        <taxon>Thripidae</taxon>
        <taxon>Thrips</taxon>
    </lineage>
</organism>
<comment type="subcellular location">
    <subcellularLocation>
        <location evidence="1">Mitochondrion</location>
    </subcellularLocation>
</comment>
<dbReference type="OrthoDB" id="2153661at2759"/>
<evidence type="ECO:0000256" key="3">
    <source>
        <dbReference type="ARBA" id="ARBA00022980"/>
    </source>
</evidence>
<dbReference type="SUPFAM" id="SSF49777">
    <property type="entry name" value="PEBP-like"/>
    <property type="match status" value="1"/>
</dbReference>
<sequence length="401" mass="46592">MSSRLLKVSQQAYGFSNLQSTRSVIRMLGLPPEKGRSLKKKIEDYNRVDPEVARKVDIGLPSPHGNARTLALERSKILSKVKNDPQMERLARELKLDVPLESIEEAWKESGLASSHLKVIAEHYNIYSHLFGDAFFYPRVMLDIEYVQKDDSVVPVYRGNIIKPREALIAPEVKFNADKDSLWTLILTNPDGHLSEENAEYVHWFIGNIPGNQVSKGEVVFDYIPPFPPAGTGFHRLVFVLYKQNGKIDYSSLKRTLPCTDLSQRTFKTIDFYRERQDNITPAGLGFYQTDYDYSVKKVFNETLGMKEPRFEYDFPEPYIAEQKWFPNKVAFNVYLDRYRDPCEINKEYIVDRLKTTDPFLKNKPKLNYPGAQYFGRNTPSWLKRKLYWDSMGWGRINNSK</sequence>
<dbReference type="CTD" id="64978"/>
<dbReference type="InterPro" id="IPR036610">
    <property type="entry name" value="PEBP-like_sf"/>
</dbReference>
<keyword evidence="2" id="KW-0809">Transit peptide</keyword>
<dbReference type="FunFam" id="3.90.280.10:FF:000002">
    <property type="entry name" value="39S ribosomal protein L38, mitochondrial"/>
    <property type="match status" value="1"/>
</dbReference>
<evidence type="ECO:0000313" key="10">
    <source>
        <dbReference type="Proteomes" id="UP000515158"/>
    </source>
</evidence>
<name>A0A6P9ABL1_THRPL</name>
<keyword evidence="3 11" id="KW-0689">Ribosomal protein</keyword>
<evidence type="ECO:0000256" key="4">
    <source>
        <dbReference type="ARBA" id="ARBA00023054"/>
    </source>
</evidence>
<keyword evidence="6" id="KW-0687">Ribonucleoprotein</keyword>
<evidence type="ECO:0000256" key="7">
    <source>
        <dbReference type="ARBA" id="ARBA00038016"/>
    </source>
</evidence>
<evidence type="ECO:0000256" key="2">
    <source>
        <dbReference type="ARBA" id="ARBA00022946"/>
    </source>
</evidence>
<evidence type="ECO:0000256" key="9">
    <source>
        <dbReference type="ARBA" id="ARBA00041206"/>
    </source>
</evidence>
<evidence type="ECO:0000313" key="11">
    <source>
        <dbReference type="RefSeq" id="XP_034254865.1"/>
    </source>
</evidence>